<organism evidence="2">
    <name type="scientific">Oryza sativa subsp. japonica</name>
    <name type="common">Rice</name>
    <dbReference type="NCBI Taxonomy" id="39947"/>
    <lineage>
        <taxon>Eukaryota</taxon>
        <taxon>Viridiplantae</taxon>
        <taxon>Streptophyta</taxon>
        <taxon>Embryophyta</taxon>
        <taxon>Tracheophyta</taxon>
        <taxon>Spermatophyta</taxon>
        <taxon>Magnoliopsida</taxon>
        <taxon>Liliopsida</taxon>
        <taxon>Poales</taxon>
        <taxon>Poaceae</taxon>
        <taxon>BOP clade</taxon>
        <taxon>Oryzoideae</taxon>
        <taxon>Oryzeae</taxon>
        <taxon>Oryzinae</taxon>
        <taxon>Oryza</taxon>
        <taxon>Oryza sativa</taxon>
    </lineage>
</organism>
<feature type="compositionally biased region" description="Polar residues" evidence="1">
    <location>
        <begin position="96"/>
        <end position="117"/>
    </location>
</feature>
<accession>B9FZY9</accession>
<feature type="compositionally biased region" description="Low complexity" evidence="1">
    <location>
        <begin position="56"/>
        <end position="69"/>
    </location>
</feature>
<name>B9FZY9_ORYSJ</name>
<reference evidence="2" key="2">
    <citation type="submission" date="2008-12" db="EMBL/GenBank/DDBJ databases">
        <title>Improved gene annotation of the rice (Oryza sativa) genomes.</title>
        <authorList>
            <person name="Wang J."/>
            <person name="Li R."/>
            <person name="Fan W."/>
            <person name="Huang Q."/>
            <person name="Zhang J."/>
            <person name="Zhou Y."/>
            <person name="Hu Y."/>
            <person name="Zi S."/>
            <person name="Li J."/>
            <person name="Ni P."/>
            <person name="Zheng H."/>
            <person name="Zhang Y."/>
            <person name="Zhao M."/>
            <person name="Hao Q."/>
            <person name="McDermott J."/>
            <person name="Samudrala R."/>
            <person name="Kristiansen K."/>
            <person name="Wong G.K.-S."/>
        </authorList>
    </citation>
    <scope>NUCLEOTIDE SEQUENCE</scope>
</reference>
<feature type="compositionally biased region" description="Basic and acidic residues" evidence="1">
    <location>
        <begin position="85"/>
        <end position="94"/>
    </location>
</feature>
<feature type="region of interest" description="Disordered" evidence="1">
    <location>
        <begin position="85"/>
        <end position="131"/>
    </location>
</feature>
<dbReference type="Proteomes" id="UP000007752">
    <property type="component" value="Chromosome 8"/>
</dbReference>
<evidence type="ECO:0000313" key="2">
    <source>
        <dbReference type="EMBL" id="EEE68356.1"/>
    </source>
</evidence>
<feature type="compositionally biased region" description="Basic and acidic residues" evidence="1">
    <location>
        <begin position="16"/>
        <end position="28"/>
    </location>
</feature>
<proteinExistence type="predicted"/>
<dbReference type="AlphaFoldDB" id="B9FZY9"/>
<protein>
    <submittedName>
        <fullName evidence="2">Uncharacterized protein</fullName>
    </submittedName>
</protein>
<sequence length="131" mass="13860">MSPTPTWWTRVKSRGRSGDEDGHPSEGRSRRRAPATGGSARGAQRQGDAEQSRVVASGHPGAAATGAAAAVQEAAAALQGIRATEAVRGKERRQGMTGSRRQSSSKQRATDRQQAANGENKKMDRACTYID</sequence>
<gene>
    <name evidence="2" type="ORF">OsJ_26659</name>
</gene>
<reference evidence="2" key="1">
    <citation type="journal article" date="2005" name="PLoS Biol.">
        <title>The genomes of Oryza sativa: a history of duplications.</title>
        <authorList>
            <person name="Yu J."/>
            <person name="Wang J."/>
            <person name="Lin W."/>
            <person name="Li S."/>
            <person name="Li H."/>
            <person name="Zhou J."/>
            <person name="Ni P."/>
            <person name="Dong W."/>
            <person name="Hu S."/>
            <person name="Zeng C."/>
            <person name="Zhang J."/>
            <person name="Zhang Y."/>
            <person name="Li R."/>
            <person name="Xu Z."/>
            <person name="Li S."/>
            <person name="Li X."/>
            <person name="Zheng H."/>
            <person name="Cong L."/>
            <person name="Lin L."/>
            <person name="Yin J."/>
            <person name="Geng J."/>
            <person name="Li G."/>
            <person name="Shi J."/>
            <person name="Liu J."/>
            <person name="Lv H."/>
            <person name="Li J."/>
            <person name="Wang J."/>
            <person name="Deng Y."/>
            <person name="Ran L."/>
            <person name="Shi X."/>
            <person name="Wang X."/>
            <person name="Wu Q."/>
            <person name="Li C."/>
            <person name="Ren X."/>
            <person name="Wang J."/>
            <person name="Wang X."/>
            <person name="Li D."/>
            <person name="Liu D."/>
            <person name="Zhang X."/>
            <person name="Ji Z."/>
            <person name="Zhao W."/>
            <person name="Sun Y."/>
            <person name="Zhang Z."/>
            <person name="Bao J."/>
            <person name="Han Y."/>
            <person name="Dong L."/>
            <person name="Ji J."/>
            <person name="Chen P."/>
            <person name="Wu S."/>
            <person name="Liu J."/>
            <person name="Xiao Y."/>
            <person name="Bu D."/>
            <person name="Tan J."/>
            <person name="Yang L."/>
            <person name="Ye C."/>
            <person name="Zhang J."/>
            <person name="Xu J."/>
            <person name="Zhou Y."/>
            <person name="Yu Y."/>
            <person name="Zhang B."/>
            <person name="Zhuang S."/>
            <person name="Wei H."/>
            <person name="Liu B."/>
            <person name="Lei M."/>
            <person name="Yu H."/>
            <person name="Li Y."/>
            <person name="Xu H."/>
            <person name="Wei S."/>
            <person name="He X."/>
            <person name="Fang L."/>
            <person name="Zhang Z."/>
            <person name="Zhang Y."/>
            <person name="Huang X."/>
            <person name="Su Z."/>
            <person name="Tong W."/>
            <person name="Li J."/>
            <person name="Tong Z."/>
            <person name="Li S."/>
            <person name="Ye J."/>
            <person name="Wang L."/>
            <person name="Fang L."/>
            <person name="Lei T."/>
            <person name="Chen C."/>
            <person name="Chen H."/>
            <person name="Xu Z."/>
            <person name="Li H."/>
            <person name="Huang H."/>
            <person name="Zhang F."/>
            <person name="Xu H."/>
            <person name="Li N."/>
            <person name="Zhao C."/>
            <person name="Li S."/>
            <person name="Dong L."/>
            <person name="Huang Y."/>
            <person name="Li L."/>
            <person name="Xi Y."/>
            <person name="Qi Q."/>
            <person name="Li W."/>
            <person name="Zhang B."/>
            <person name="Hu W."/>
            <person name="Zhang Y."/>
            <person name="Tian X."/>
            <person name="Jiao Y."/>
            <person name="Liang X."/>
            <person name="Jin J."/>
            <person name="Gao L."/>
            <person name="Zheng W."/>
            <person name="Hao B."/>
            <person name="Liu S."/>
            <person name="Wang W."/>
            <person name="Yuan L."/>
            <person name="Cao M."/>
            <person name="McDermott J."/>
            <person name="Samudrala R."/>
            <person name="Wang J."/>
            <person name="Wong G.K."/>
            <person name="Yang H."/>
        </authorList>
    </citation>
    <scope>NUCLEOTIDE SEQUENCE [LARGE SCALE GENOMIC DNA]</scope>
</reference>
<dbReference type="EMBL" id="CM000145">
    <property type="protein sequence ID" value="EEE68356.1"/>
    <property type="molecule type" value="Genomic_DNA"/>
</dbReference>
<feature type="region of interest" description="Disordered" evidence="1">
    <location>
        <begin position="1"/>
        <end position="69"/>
    </location>
</feature>
<evidence type="ECO:0000256" key="1">
    <source>
        <dbReference type="SAM" id="MobiDB-lite"/>
    </source>
</evidence>